<reference evidence="1 2" key="1">
    <citation type="submission" date="2016-07" db="EMBL/GenBank/DDBJ databases">
        <title>Pervasive Adenine N6-methylation of Active Genes in Fungi.</title>
        <authorList>
            <consortium name="DOE Joint Genome Institute"/>
            <person name="Mondo S.J."/>
            <person name="Dannebaum R.O."/>
            <person name="Kuo R.C."/>
            <person name="Labutti K."/>
            <person name="Haridas S."/>
            <person name="Kuo A."/>
            <person name="Salamov A."/>
            <person name="Ahrendt S.R."/>
            <person name="Lipzen A."/>
            <person name="Sullivan W."/>
            <person name="Andreopoulos W.B."/>
            <person name="Clum A."/>
            <person name="Lindquist E."/>
            <person name="Daum C."/>
            <person name="Ramamoorthy G.K."/>
            <person name="Gryganskyi A."/>
            <person name="Culley D."/>
            <person name="Magnuson J.K."/>
            <person name="James T.Y."/>
            <person name="O'Malley M.A."/>
            <person name="Stajich J.E."/>
            <person name="Spatafora J.W."/>
            <person name="Visel A."/>
            <person name="Grigoriev I.V."/>
        </authorList>
    </citation>
    <scope>NUCLEOTIDE SEQUENCE [LARGE SCALE GENOMIC DNA]</scope>
    <source>
        <strain evidence="1 2">CBS 115471</strain>
    </source>
</reference>
<organism evidence="1 2">
    <name type="scientific">Clohesyomyces aquaticus</name>
    <dbReference type="NCBI Taxonomy" id="1231657"/>
    <lineage>
        <taxon>Eukaryota</taxon>
        <taxon>Fungi</taxon>
        <taxon>Dikarya</taxon>
        <taxon>Ascomycota</taxon>
        <taxon>Pezizomycotina</taxon>
        <taxon>Dothideomycetes</taxon>
        <taxon>Pleosporomycetidae</taxon>
        <taxon>Pleosporales</taxon>
        <taxon>Lindgomycetaceae</taxon>
        <taxon>Clohesyomyces</taxon>
    </lineage>
</organism>
<dbReference type="OrthoDB" id="5410365at2759"/>
<name>A0A1Y1Z624_9PLEO</name>
<dbReference type="EMBL" id="MCFA01000123">
    <property type="protein sequence ID" value="ORY05709.1"/>
    <property type="molecule type" value="Genomic_DNA"/>
</dbReference>
<dbReference type="AlphaFoldDB" id="A0A1Y1Z624"/>
<evidence type="ECO:0000313" key="1">
    <source>
        <dbReference type="EMBL" id="ORY05709.1"/>
    </source>
</evidence>
<dbReference type="Proteomes" id="UP000193144">
    <property type="component" value="Unassembled WGS sequence"/>
</dbReference>
<keyword evidence="2" id="KW-1185">Reference proteome</keyword>
<accession>A0A1Y1Z624</accession>
<sequence length="305" mass="33485">MSSEKPTFLLLRERLEAEYGTQLLGRFVTHPERPFDNSGPQDPATIIHSTPTKIEEQSASHQLKSIKHPRAYARAEGLIDLSADKKKSSTTKIENTSIKTYRLTDHYKAFDMLIGNEEVKKDLFGPKGLFTRSKGELYWIVGIKTCSDGTHFSVQNEGDTALATKLTLPLSKALGAPGTPNPVIGASSGNEHSNARSFQTIGEQVFAVEYKTVRQQNVFGRFSATAEPKVEHNVVAQNWKNGVFEKGGDGVELNDAAFDDKLNEQQAANAAQATPAAHDETPQWVLEDENTADFDGLADVEVLLI</sequence>
<gene>
    <name evidence="1" type="ORF">BCR34DRAFT_604457</name>
</gene>
<protein>
    <submittedName>
        <fullName evidence="1">Uncharacterized protein</fullName>
    </submittedName>
</protein>
<proteinExistence type="predicted"/>
<evidence type="ECO:0000313" key="2">
    <source>
        <dbReference type="Proteomes" id="UP000193144"/>
    </source>
</evidence>
<comment type="caution">
    <text evidence="1">The sequence shown here is derived from an EMBL/GenBank/DDBJ whole genome shotgun (WGS) entry which is preliminary data.</text>
</comment>